<dbReference type="Pfam" id="PF13505">
    <property type="entry name" value="OMP_b-brl"/>
    <property type="match status" value="1"/>
</dbReference>
<comment type="caution">
    <text evidence="4">The sequence shown here is derived from an EMBL/GenBank/DDBJ whole genome shotgun (WGS) entry which is preliminary data.</text>
</comment>
<feature type="signal peptide" evidence="2">
    <location>
        <begin position="1"/>
        <end position="25"/>
    </location>
</feature>
<reference evidence="4 5" key="1">
    <citation type="submission" date="2019-07" db="EMBL/GenBank/DDBJ databases">
        <title>Draft genome for Aliikangiella sp. M105.</title>
        <authorList>
            <person name="Wang G."/>
        </authorList>
    </citation>
    <scope>NUCLEOTIDE SEQUENCE [LARGE SCALE GENOMIC DNA]</scope>
    <source>
        <strain evidence="4 5">M105</strain>
    </source>
</reference>
<gene>
    <name evidence="4" type="ORF">FLL46_22475</name>
</gene>
<dbReference type="RefSeq" id="WP_142933969.1">
    <property type="nucleotide sequence ID" value="NZ_ML660170.1"/>
</dbReference>
<evidence type="ECO:0000313" key="5">
    <source>
        <dbReference type="Proteomes" id="UP000315439"/>
    </source>
</evidence>
<keyword evidence="1 2" id="KW-0732">Signal</keyword>
<evidence type="ECO:0000313" key="4">
    <source>
        <dbReference type="EMBL" id="TQV84391.1"/>
    </source>
</evidence>
<dbReference type="OrthoDB" id="7620169at2"/>
<dbReference type="Gene3D" id="2.40.160.20">
    <property type="match status" value="1"/>
</dbReference>
<feature type="chain" id="PRO_5021850543" evidence="2">
    <location>
        <begin position="26"/>
        <end position="218"/>
    </location>
</feature>
<dbReference type="SUPFAM" id="SSF56925">
    <property type="entry name" value="OMPA-like"/>
    <property type="match status" value="1"/>
</dbReference>
<dbReference type="InterPro" id="IPR027385">
    <property type="entry name" value="Beta-barrel_OMP"/>
</dbReference>
<evidence type="ECO:0000259" key="3">
    <source>
        <dbReference type="Pfam" id="PF13505"/>
    </source>
</evidence>
<sequence length="218" mass="23922">MKKTVFNANLIALCLLTIIPTESFADDEQSKANRHSLTFSLGNSDHALNDNSVLHATNTSSSYAINYDYQMTDSFALSLGHIDLGDARVNTDVFNANISNAFIANTETNGYTFAGILNSDIGDGPWSGFIRLGMIDWRSEATLNSLQMKTVEKGTDVFAGVGLTYHFNNNVNLSLTADKYNIKFNEDNAVTVIDGNLVRDFGYDNGFTVYSIALSYSF</sequence>
<protein>
    <submittedName>
        <fullName evidence="4">Porin family protein</fullName>
    </submittedName>
</protein>
<accession>A0A545U4J2</accession>
<keyword evidence="5" id="KW-1185">Reference proteome</keyword>
<evidence type="ECO:0000256" key="2">
    <source>
        <dbReference type="SAM" id="SignalP"/>
    </source>
</evidence>
<name>A0A545U4J2_9GAMM</name>
<dbReference type="InterPro" id="IPR011250">
    <property type="entry name" value="OMP/PagP_B-barrel"/>
</dbReference>
<dbReference type="EMBL" id="VIKS01000014">
    <property type="protein sequence ID" value="TQV84391.1"/>
    <property type="molecule type" value="Genomic_DNA"/>
</dbReference>
<organism evidence="4 5">
    <name type="scientific">Aliikangiella coralliicola</name>
    <dbReference type="NCBI Taxonomy" id="2592383"/>
    <lineage>
        <taxon>Bacteria</taxon>
        <taxon>Pseudomonadati</taxon>
        <taxon>Pseudomonadota</taxon>
        <taxon>Gammaproteobacteria</taxon>
        <taxon>Oceanospirillales</taxon>
        <taxon>Pleioneaceae</taxon>
        <taxon>Aliikangiella</taxon>
    </lineage>
</organism>
<feature type="domain" description="Outer membrane protein beta-barrel" evidence="3">
    <location>
        <begin position="12"/>
        <end position="218"/>
    </location>
</feature>
<dbReference type="AlphaFoldDB" id="A0A545U4J2"/>
<dbReference type="Proteomes" id="UP000315439">
    <property type="component" value="Unassembled WGS sequence"/>
</dbReference>
<evidence type="ECO:0000256" key="1">
    <source>
        <dbReference type="ARBA" id="ARBA00022729"/>
    </source>
</evidence>
<proteinExistence type="predicted"/>